<keyword evidence="10" id="KW-1185">Reference proteome</keyword>
<keyword evidence="4 7" id="KW-0812">Transmembrane</keyword>
<keyword evidence="6 7" id="KW-0472">Membrane</keyword>
<comment type="subcellular location">
    <subcellularLocation>
        <location evidence="1">Cell membrane</location>
        <topology evidence="1">Multi-pass membrane protein</topology>
    </subcellularLocation>
</comment>
<organism evidence="9 10">
    <name type="scientific">Pelagibacterium lacus</name>
    <dbReference type="NCBI Taxonomy" id="2282655"/>
    <lineage>
        <taxon>Bacteria</taxon>
        <taxon>Pseudomonadati</taxon>
        <taxon>Pseudomonadota</taxon>
        <taxon>Alphaproteobacteria</taxon>
        <taxon>Hyphomicrobiales</taxon>
        <taxon>Devosiaceae</taxon>
        <taxon>Pelagibacterium</taxon>
    </lineage>
</organism>
<evidence type="ECO:0000256" key="7">
    <source>
        <dbReference type="SAM" id="Phobius"/>
    </source>
</evidence>
<dbReference type="GO" id="GO:0005886">
    <property type="term" value="C:plasma membrane"/>
    <property type="evidence" value="ECO:0007669"/>
    <property type="project" value="UniProtKB-SubCell"/>
</dbReference>
<dbReference type="AlphaFoldDB" id="A0A369W0Y2"/>
<evidence type="ECO:0000256" key="5">
    <source>
        <dbReference type="ARBA" id="ARBA00022989"/>
    </source>
</evidence>
<protein>
    <submittedName>
        <fullName evidence="9">DUF421 domain-containing protein</fullName>
    </submittedName>
</protein>
<dbReference type="PANTHER" id="PTHR34582">
    <property type="entry name" value="UPF0702 TRANSMEMBRANE PROTEIN YCAP"/>
    <property type="match status" value="1"/>
</dbReference>
<feature type="transmembrane region" description="Helical" evidence="7">
    <location>
        <begin position="41"/>
        <end position="61"/>
    </location>
</feature>
<evidence type="ECO:0000313" key="10">
    <source>
        <dbReference type="Proteomes" id="UP000253759"/>
    </source>
</evidence>
<evidence type="ECO:0000313" key="9">
    <source>
        <dbReference type="EMBL" id="RDE08023.1"/>
    </source>
</evidence>
<dbReference type="Pfam" id="PF04239">
    <property type="entry name" value="DUF421"/>
    <property type="match status" value="1"/>
</dbReference>
<dbReference type="InterPro" id="IPR023090">
    <property type="entry name" value="UPF0702_alpha/beta_dom_sf"/>
</dbReference>
<evidence type="ECO:0000256" key="4">
    <source>
        <dbReference type="ARBA" id="ARBA00022692"/>
    </source>
</evidence>
<sequence length="249" mass="27310">MHVQSLPRPAAAFGDKVESGMDQTIVAFDLKRMLIGDAPPLFFLEIIFRTAVIYCYSLFLIRWLGSRAIGQLTIVEFLLVIALGSAVGDAMFYPEVPLLHALLVITLVVLANKALDVIMGRSERAEDFIDGHPHTVVRDGVLDVESLAAGQLSREEIFQELRKKGIRNLAEVDRAYIERDGVVTVFRTRDGPASGLRIEPPFAIARPELVDPSTYGDAVVCANCGYHSGPGTGQCDNCGRRAWTPAQQK</sequence>
<dbReference type="Proteomes" id="UP000253759">
    <property type="component" value="Unassembled WGS sequence"/>
</dbReference>
<dbReference type="Gene3D" id="3.30.240.20">
    <property type="entry name" value="bsu07140 like domains"/>
    <property type="match status" value="1"/>
</dbReference>
<dbReference type="EMBL" id="QQNH01000025">
    <property type="protein sequence ID" value="RDE08023.1"/>
    <property type="molecule type" value="Genomic_DNA"/>
</dbReference>
<name>A0A369W0Y2_9HYPH</name>
<evidence type="ECO:0000256" key="6">
    <source>
        <dbReference type="ARBA" id="ARBA00023136"/>
    </source>
</evidence>
<accession>A0A369W0Y2</accession>
<gene>
    <name evidence="9" type="ORF">DVH29_13495</name>
</gene>
<comment type="caution">
    <text evidence="9">The sequence shown here is derived from an EMBL/GenBank/DDBJ whole genome shotgun (WGS) entry which is preliminary data.</text>
</comment>
<reference evidence="10" key="1">
    <citation type="submission" date="2018-07" db="EMBL/GenBank/DDBJ databases">
        <authorList>
            <person name="Liu B.-T."/>
            <person name="Du Z."/>
        </authorList>
    </citation>
    <scope>NUCLEOTIDE SEQUENCE [LARGE SCALE GENOMIC DNA]</scope>
    <source>
        <strain evidence="10">XYN52</strain>
    </source>
</reference>
<proteinExistence type="inferred from homology"/>
<dbReference type="InterPro" id="IPR007353">
    <property type="entry name" value="DUF421"/>
</dbReference>
<evidence type="ECO:0000256" key="2">
    <source>
        <dbReference type="ARBA" id="ARBA00006448"/>
    </source>
</evidence>
<feature type="transmembrane region" description="Helical" evidence="7">
    <location>
        <begin position="98"/>
        <end position="115"/>
    </location>
</feature>
<feature type="domain" description="YetF C-terminal" evidence="8">
    <location>
        <begin position="122"/>
        <end position="190"/>
    </location>
</feature>
<evidence type="ECO:0000259" key="8">
    <source>
        <dbReference type="Pfam" id="PF04239"/>
    </source>
</evidence>
<evidence type="ECO:0000256" key="3">
    <source>
        <dbReference type="ARBA" id="ARBA00022475"/>
    </source>
</evidence>
<keyword evidence="3" id="KW-1003">Cell membrane</keyword>
<evidence type="ECO:0000256" key="1">
    <source>
        <dbReference type="ARBA" id="ARBA00004651"/>
    </source>
</evidence>
<keyword evidence="5 7" id="KW-1133">Transmembrane helix</keyword>
<comment type="similarity">
    <text evidence="2">Belongs to the UPF0702 family.</text>
</comment>
<dbReference type="PANTHER" id="PTHR34582:SF6">
    <property type="entry name" value="UPF0702 TRANSMEMBRANE PROTEIN YCAP"/>
    <property type="match status" value="1"/>
</dbReference>
<feature type="transmembrane region" description="Helical" evidence="7">
    <location>
        <begin position="73"/>
        <end position="92"/>
    </location>
</feature>